<evidence type="ECO:0000313" key="8">
    <source>
        <dbReference type="EMBL" id="KAJ6220303.1"/>
    </source>
</evidence>
<protein>
    <recommendedName>
        <fullName evidence="7">C2H2-type domain-containing protein</fullName>
    </recommendedName>
</protein>
<evidence type="ECO:0000256" key="4">
    <source>
        <dbReference type="ARBA" id="ARBA00022833"/>
    </source>
</evidence>
<evidence type="ECO:0000256" key="3">
    <source>
        <dbReference type="ARBA" id="ARBA00022771"/>
    </source>
</evidence>
<evidence type="ECO:0000256" key="2">
    <source>
        <dbReference type="ARBA" id="ARBA00022737"/>
    </source>
</evidence>
<organism evidence="8 9">
    <name type="scientific">Blomia tropicalis</name>
    <name type="common">Mite</name>
    <dbReference type="NCBI Taxonomy" id="40697"/>
    <lineage>
        <taxon>Eukaryota</taxon>
        <taxon>Metazoa</taxon>
        <taxon>Ecdysozoa</taxon>
        <taxon>Arthropoda</taxon>
        <taxon>Chelicerata</taxon>
        <taxon>Arachnida</taxon>
        <taxon>Acari</taxon>
        <taxon>Acariformes</taxon>
        <taxon>Sarcoptiformes</taxon>
        <taxon>Astigmata</taxon>
        <taxon>Glycyphagoidea</taxon>
        <taxon>Echimyopodidae</taxon>
        <taxon>Blomia</taxon>
    </lineage>
</organism>
<name>A0A9Q0M827_BLOTA</name>
<evidence type="ECO:0000313" key="9">
    <source>
        <dbReference type="Proteomes" id="UP001142055"/>
    </source>
</evidence>
<feature type="region of interest" description="Disordered" evidence="6">
    <location>
        <begin position="736"/>
        <end position="760"/>
    </location>
</feature>
<dbReference type="InterPro" id="IPR013087">
    <property type="entry name" value="Znf_C2H2_type"/>
</dbReference>
<dbReference type="PROSITE" id="PS00028">
    <property type="entry name" value="ZINC_FINGER_C2H2_1"/>
    <property type="match status" value="2"/>
</dbReference>
<dbReference type="GO" id="GO:0005634">
    <property type="term" value="C:nucleus"/>
    <property type="evidence" value="ECO:0007669"/>
    <property type="project" value="UniProtKB-ARBA"/>
</dbReference>
<dbReference type="InterPro" id="IPR050329">
    <property type="entry name" value="GLI_C2H2-zinc-finger"/>
</dbReference>
<dbReference type="GO" id="GO:0000981">
    <property type="term" value="F:DNA-binding transcription factor activity, RNA polymerase II-specific"/>
    <property type="evidence" value="ECO:0007669"/>
    <property type="project" value="TreeGrafter"/>
</dbReference>
<dbReference type="PROSITE" id="PS50157">
    <property type="entry name" value="ZINC_FINGER_C2H2_2"/>
    <property type="match status" value="1"/>
</dbReference>
<keyword evidence="2" id="KW-0677">Repeat</keyword>
<dbReference type="EMBL" id="JAPWDV010000002">
    <property type="protein sequence ID" value="KAJ6220303.1"/>
    <property type="molecule type" value="Genomic_DNA"/>
</dbReference>
<evidence type="ECO:0000256" key="5">
    <source>
        <dbReference type="PROSITE-ProRule" id="PRU00042"/>
    </source>
</evidence>
<keyword evidence="9" id="KW-1185">Reference proteome</keyword>
<feature type="compositionally biased region" description="Polar residues" evidence="6">
    <location>
        <begin position="1067"/>
        <end position="1077"/>
    </location>
</feature>
<gene>
    <name evidence="8" type="ORF">RDWZM_006115</name>
</gene>
<comment type="caution">
    <text evidence="8">The sequence shown here is derived from an EMBL/GenBank/DDBJ whole genome shotgun (WGS) entry which is preliminary data.</text>
</comment>
<feature type="domain" description="C2H2-type" evidence="7">
    <location>
        <begin position="198"/>
        <end position="222"/>
    </location>
</feature>
<dbReference type="SMART" id="SM00355">
    <property type="entry name" value="ZnF_C2H2"/>
    <property type="match status" value="7"/>
</dbReference>
<dbReference type="PANTHER" id="PTHR19818">
    <property type="entry name" value="ZINC FINGER PROTEIN ZIC AND GLI"/>
    <property type="match status" value="1"/>
</dbReference>
<dbReference type="Proteomes" id="UP001142055">
    <property type="component" value="Chromosome 2"/>
</dbReference>
<dbReference type="Gene3D" id="3.30.160.60">
    <property type="entry name" value="Classic Zinc Finger"/>
    <property type="match status" value="2"/>
</dbReference>
<keyword evidence="1" id="KW-0479">Metal-binding</keyword>
<proteinExistence type="predicted"/>
<dbReference type="GO" id="GO:0010604">
    <property type="term" value="P:positive regulation of macromolecule metabolic process"/>
    <property type="evidence" value="ECO:0007669"/>
    <property type="project" value="UniProtKB-ARBA"/>
</dbReference>
<evidence type="ECO:0000256" key="6">
    <source>
        <dbReference type="SAM" id="MobiDB-lite"/>
    </source>
</evidence>
<dbReference type="GO" id="GO:0008270">
    <property type="term" value="F:zinc ion binding"/>
    <property type="evidence" value="ECO:0007669"/>
    <property type="project" value="UniProtKB-KW"/>
</dbReference>
<evidence type="ECO:0000259" key="7">
    <source>
        <dbReference type="PROSITE" id="PS50157"/>
    </source>
</evidence>
<dbReference type="GO" id="GO:0000978">
    <property type="term" value="F:RNA polymerase II cis-regulatory region sequence-specific DNA binding"/>
    <property type="evidence" value="ECO:0007669"/>
    <property type="project" value="TreeGrafter"/>
</dbReference>
<feature type="region of interest" description="Disordered" evidence="6">
    <location>
        <begin position="876"/>
        <end position="914"/>
    </location>
</feature>
<feature type="compositionally biased region" description="Polar residues" evidence="6">
    <location>
        <begin position="743"/>
        <end position="754"/>
    </location>
</feature>
<keyword evidence="3 5" id="KW-0863">Zinc-finger</keyword>
<dbReference type="AlphaFoldDB" id="A0A9Q0M827"/>
<feature type="region of interest" description="Disordered" evidence="6">
    <location>
        <begin position="1067"/>
        <end position="1091"/>
    </location>
</feature>
<dbReference type="PANTHER" id="PTHR19818:SF139">
    <property type="entry name" value="PAIR-RULE PROTEIN ODD-PAIRED"/>
    <property type="match status" value="1"/>
</dbReference>
<accession>A0A9Q0M827</accession>
<keyword evidence="4" id="KW-0862">Zinc</keyword>
<reference evidence="8" key="1">
    <citation type="submission" date="2022-12" db="EMBL/GenBank/DDBJ databases">
        <title>Genome assemblies of Blomia tropicalis.</title>
        <authorList>
            <person name="Cui Y."/>
        </authorList>
    </citation>
    <scope>NUCLEOTIDE SEQUENCE</scope>
    <source>
        <tissue evidence="8">Adult mites</tissue>
    </source>
</reference>
<sequence>MVFHNQNENKRNLDDIVKKLTTKNESANSDSKTLENSTDDVQDIQMIDSNKKQNIMEEETDVMGDQEMTQGSVNSNVDNEKIRDLIRSVIETNFTPEQIRHQSSEQFSIESSSMEREPNFHSESQQMSNMIEGNNTKVTNVYRGLYPIKNVKKYFKKKTVDNRKLYECQWPDCSFKTWKYSQHISRHIYLKHIGIKELRCDVENCEKVFKRPESLVQHVKNHICGFGIDNIRMKDPNNKCGVKNIKKHFIRIMDNDIQVFKCQFDNCDFVTNNSGSIRRHVHNQHICPHSNPANASNGNNHSTSTTSIEMIHNTNDRHSVTTDEESSNAINPLVLLTEYENQIYDPVNGQINIQTTNIGIGYDVGSNAGSESDESPLDLTGLSIPINSSIGNNVDQQIISESSNTSDNDTTPKKNNGLYSLKNHKGRYYKAKTAEGVLFICKKCEFQAKSQITLIRHLWNERGYKEFSCEFDGCELTFENEFSRYKHRKFDHGQPNQPSSVQAIEPSANNTNAMIVNQEMNNIEQQILHPPLPRTATPPNDVESKMEQSSILHMNNNHNSSNLMSSSAYQTINNFMANQSAILGSLIPVPRLIPSPSQPPTHNNISNSNHHIGAGLSRIQPLMHQLAQMTECSPRRMSNGSQSSLTDTTPNMVNSSLISILQAPSVTSNTMPPNQNRIHLGITNVSPTRSPASGPQFYNEVHGFHTPTSTYLNSSSILNGNRINLKTDIDHSTLIGEGEVTRTETPSNQSSGNEQELEDEIDGQSWLNQEHNKLESMNIDQHVNQPLDKSIVSSGTIRKYNCRSKSGLYSLKKHENDYVRDKSSDGYHYRCTNCPDYTTKSQASMVRHIWTHKKQNFRCDCGEIFENEFSLYKHKKNTHPELTTQHNRSNSKKEKKEATNQGKFANDKSKTMQTFPPTSAQLLPMYEKQQHSCQLPNSFENNLIDEQLVQPVNSMLDQLKFMQLIYQLKNSTNSDSNVSFLNQEQLIKNNSFQFWKNDIFGLNSRENNEDVRNNMEIETTNDQEQESIEGESKGMSRRALHFKSHKNKPVHIRQGSDTIDYEMHLNQYNKTNHSDNNQDYDEDEKKLEIDI</sequence>
<evidence type="ECO:0000256" key="1">
    <source>
        <dbReference type="ARBA" id="ARBA00022723"/>
    </source>
</evidence>